<evidence type="ECO:0000313" key="3">
    <source>
        <dbReference type="Proteomes" id="UP000258533"/>
    </source>
</evidence>
<comment type="caution">
    <text evidence="2">The sequence shown here is derived from an EMBL/GenBank/DDBJ whole genome shotgun (WGS) entry which is preliminary data.</text>
</comment>
<name>A0A2I1P711_GARVA</name>
<proteinExistence type="predicted"/>
<dbReference type="Gene3D" id="3.30.2310.20">
    <property type="entry name" value="RelE-like"/>
    <property type="match status" value="1"/>
</dbReference>
<dbReference type="AlphaFoldDB" id="A0A2I1P711"/>
<dbReference type="Proteomes" id="UP000258533">
    <property type="component" value="Unassembled WGS sequence"/>
</dbReference>
<evidence type="ECO:0000256" key="1">
    <source>
        <dbReference type="ARBA" id="ARBA00022649"/>
    </source>
</evidence>
<dbReference type="InterPro" id="IPR007712">
    <property type="entry name" value="RelE/ParE_toxin"/>
</dbReference>
<protein>
    <submittedName>
        <fullName evidence="2">Addiction module toxin RelE</fullName>
    </submittedName>
</protein>
<dbReference type="InterPro" id="IPR035093">
    <property type="entry name" value="RelE/ParE_toxin_dom_sf"/>
</dbReference>
<dbReference type="EMBL" id="LRTT01000001">
    <property type="protein sequence ID" value="RFD77505.1"/>
    <property type="molecule type" value="Genomic_DNA"/>
</dbReference>
<keyword evidence="1" id="KW-1277">Toxin-antitoxin system</keyword>
<gene>
    <name evidence="2" type="ORF">AXE73_02610</name>
</gene>
<reference evidence="2 3" key="1">
    <citation type="submission" date="2016-02" db="EMBL/GenBank/DDBJ databases">
        <title>Gardnerella vaginalis Subgroups Defined by cpn60 Sequencing and Sialidase Activity in Isolates from Canada, Belgium and Kenya.</title>
        <authorList>
            <person name="Schellenberg J."/>
            <person name="Paramel Jayaprakash T."/>
            <person name="Withana Gamage N."/>
            <person name="Patterson M.H."/>
            <person name="Vaneechoutte M."/>
            <person name="Hill J.E."/>
        </authorList>
    </citation>
    <scope>NUCLEOTIDE SEQUENCE [LARGE SCALE GENOMIC DNA]</scope>
    <source>
        <strain evidence="2 3">N144</strain>
    </source>
</reference>
<sequence>MSSFDILVTQDAENDLKNIRDYIASNISKKTSARIINIIKFNIERLSLFPQFAPVVKYEPWNSLGVRRIVVKNFLIYYRVDLEKNTVYILKVTYGKCNQQTVLEQIDLLD</sequence>
<organism evidence="2 3">
    <name type="scientific">Gardnerella vaginalis</name>
    <dbReference type="NCBI Taxonomy" id="2702"/>
    <lineage>
        <taxon>Bacteria</taxon>
        <taxon>Bacillati</taxon>
        <taxon>Actinomycetota</taxon>
        <taxon>Actinomycetes</taxon>
        <taxon>Bifidobacteriales</taxon>
        <taxon>Bifidobacteriaceae</taxon>
        <taxon>Gardnerella</taxon>
    </lineage>
</organism>
<accession>A0A2I1P711</accession>
<dbReference type="SUPFAM" id="SSF143011">
    <property type="entry name" value="RelE-like"/>
    <property type="match status" value="1"/>
</dbReference>
<dbReference type="Pfam" id="PF05016">
    <property type="entry name" value="ParE_toxin"/>
    <property type="match status" value="1"/>
</dbReference>
<dbReference type="RefSeq" id="WP_004131015.1">
    <property type="nucleotide sequence ID" value="NZ_CP083169.1"/>
</dbReference>
<evidence type="ECO:0000313" key="2">
    <source>
        <dbReference type="EMBL" id="RFD77505.1"/>
    </source>
</evidence>